<name>A0A3A8ENU7_9GAMM</name>
<proteinExistence type="predicted"/>
<dbReference type="Proteomes" id="UP000269001">
    <property type="component" value="Unassembled WGS sequence"/>
</dbReference>
<dbReference type="EMBL" id="RAXU01000041">
    <property type="protein sequence ID" value="RKG30063.1"/>
    <property type="molecule type" value="Genomic_DNA"/>
</dbReference>
<protein>
    <recommendedName>
        <fullName evidence="1">Mor transcription activator domain-containing protein</fullName>
    </recommendedName>
</protein>
<feature type="domain" description="Mor transcription activator" evidence="1">
    <location>
        <begin position="13"/>
        <end position="118"/>
    </location>
</feature>
<gene>
    <name evidence="2" type="ORF">D7V21_16635</name>
</gene>
<dbReference type="InterPro" id="IPR009057">
    <property type="entry name" value="Homeodomain-like_sf"/>
</dbReference>
<dbReference type="Pfam" id="PF08765">
    <property type="entry name" value="Mor"/>
    <property type="match status" value="1"/>
</dbReference>
<accession>A0A3A8ENU7</accession>
<evidence type="ECO:0000313" key="3">
    <source>
        <dbReference type="Proteomes" id="UP000269001"/>
    </source>
</evidence>
<dbReference type="InterPro" id="IPR052411">
    <property type="entry name" value="c-mor_Regulatory_Protein"/>
</dbReference>
<dbReference type="AlphaFoldDB" id="A0A3A8ENU7"/>
<dbReference type="RefSeq" id="WP_120371481.1">
    <property type="nucleotide sequence ID" value="NZ_BKYM01000001.1"/>
</dbReference>
<organism evidence="2 3">
    <name type="scientific">Acinetobacter guerrae</name>
    <dbReference type="NCBI Taxonomy" id="1843371"/>
    <lineage>
        <taxon>Bacteria</taxon>
        <taxon>Pseudomonadati</taxon>
        <taxon>Pseudomonadota</taxon>
        <taxon>Gammaproteobacteria</taxon>
        <taxon>Moraxellales</taxon>
        <taxon>Moraxellaceae</taxon>
        <taxon>Acinetobacter</taxon>
    </lineage>
</organism>
<evidence type="ECO:0000313" key="2">
    <source>
        <dbReference type="EMBL" id="RKG30063.1"/>
    </source>
</evidence>
<dbReference type="SUPFAM" id="SSF46689">
    <property type="entry name" value="Homeodomain-like"/>
    <property type="match status" value="1"/>
</dbReference>
<sequence length="121" mass="13881">MSKERAQGQHSRRGQALLLDLRDQALSLFKEANVEAEKASQISNELMYIICQHWGGQLLYITKGDGFFADERDIQIYKDFNGHNQADLAQKYDLSVVYIYRIVKRMAAIEKARLQPDLFGG</sequence>
<dbReference type="Gene3D" id="1.10.10.60">
    <property type="entry name" value="Homeodomain-like"/>
    <property type="match status" value="1"/>
</dbReference>
<keyword evidence="3" id="KW-1185">Reference proteome</keyword>
<comment type="caution">
    <text evidence="2">The sequence shown here is derived from an EMBL/GenBank/DDBJ whole genome shotgun (WGS) entry which is preliminary data.</text>
</comment>
<evidence type="ECO:0000259" key="1">
    <source>
        <dbReference type="Pfam" id="PF08765"/>
    </source>
</evidence>
<dbReference type="InterPro" id="IPR014875">
    <property type="entry name" value="Mor_transcription_activator"/>
</dbReference>
<reference evidence="2 3" key="1">
    <citation type="submission" date="2018-09" db="EMBL/GenBank/DDBJ databases">
        <title>The draft genome of Acinetobacter spp. strains.</title>
        <authorList>
            <person name="Qin J."/>
            <person name="Feng Y."/>
            <person name="Zong Z."/>
        </authorList>
    </citation>
    <scope>NUCLEOTIDE SEQUENCE [LARGE SCALE GENOMIC DNA]</scope>
    <source>
        <strain evidence="2 3">WCHAc060096</strain>
    </source>
</reference>
<dbReference type="PANTHER" id="PTHR37812">
    <property type="entry name" value="MU-LIKE PROPHAGE FLUMU PROTEIN C"/>
    <property type="match status" value="1"/>
</dbReference>
<dbReference type="PANTHER" id="PTHR37812:SF1">
    <property type="entry name" value="MU-LIKE PROPHAGE FLUMU PROTEIN C"/>
    <property type="match status" value="1"/>
</dbReference>